<keyword evidence="3 5" id="KW-0375">Hydrogen ion transport</keyword>
<keyword evidence="8" id="KW-1185">Reference proteome</keyword>
<evidence type="ECO:0000313" key="8">
    <source>
        <dbReference type="Proteomes" id="UP001054945"/>
    </source>
</evidence>
<keyword evidence="4 5" id="KW-0406">Ion transport</keyword>
<dbReference type="AlphaFoldDB" id="A0AAV4QAA0"/>
<keyword evidence="2 5" id="KW-0813">Transport</keyword>
<evidence type="ECO:0000256" key="1">
    <source>
        <dbReference type="ARBA" id="ARBA00006138"/>
    </source>
</evidence>
<proteinExistence type="inferred from homology"/>
<gene>
    <name evidence="7" type="primary">atp6v1c1b</name>
    <name evidence="7" type="ORF">CEXT_746441</name>
</gene>
<dbReference type="EMBL" id="BPLR01005938">
    <property type="protein sequence ID" value="GIY06247.1"/>
    <property type="molecule type" value="Genomic_DNA"/>
</dbReference>
<evidence type="ECO:0000256" key="3">
    <source>
        <dbReference type="ARBA" id="ARBA00022781"/>
    </source>
</evidence>
<evidence type="ECO:0000256" key="5">
    <source>
        <dbReference type="RuleBase" id="RU364010"/>
    </source>
</evidence>
<dbReference type="GO" id="GO:0046961">
    <property type="term" value="F:proton-transporting ATPase activity, rotational mechanism"/>
    <property type="evidence" value="ECO:0007669"/>
    <property type="project" value="InterPro"/>
</dbReference>
<dbReference type="Gene3D" id="1.20.1460.10">
    <property type="entry name" value="subunit c (vma5p) of the yeast v-atpase, domain 2"/>
    <property type="match status" value="1"/>
</dbReference>
<evidence type="ECO:0000256" key="4">
    <source>
        <dbReference type="ARBA" id="ARBA00023065"/>
    </source>
</evidence>
<dbReference type="Proteomes" id="UP001054945">
    <property type="component" value="Unassembled WGS sequence"/>
</dbReference>
<reference evidence="7 8" key="1">
    <citation type="submission" date="2021-06" db="EMBL/GenBank/DDBJ databases">
        <title>Caerostris extrusa draft genome.</title>
        <authorList>
            <person name="Kono N."/>
            <person name="Arakawa K."/>
        </authorList>
    </citation>
    <scope>NUCLEOTIDE SEQUENCE [LARGE SCALE GENOMIC DNA]</scope>
</reference>
<organism evidence="7 8">
    <name type="scientific">Caerostris extrusa</name>
    <name type="common">Bark spider</name>
    <name type="synonym">Caerostris bankana</name>
    <dbReference type="NCBI Taxonomy" id="172846"/>
    <lineage>
        <taxon>Eukaryota</taxon>
        <taxon>Metazoa</taxon>
        <taxon>Ecdysozoa</taxon>
        <taxon>Arthropoda</taxon>
        <taxon>Chelicerata</taxon>
        <taxon>Arachnida</taxon>
        <taxon>Araneae</taxon>
        <taxon>Araneomorphae</taxon>
        <taxon>Entelegynae</taxon>
        <taxon>Araneoidea</taxon>
        <taxon>Araneidae</taxon>
        <taxon>Caerostris</taxon>
    </lineage>
</organism>
<dbReference type="PANTHER" id="PTHR10137:SF0">
    <property type="entry name" value="V-TYPE PROTON ATPASE SUBUNIT C"/>
    <property type="match status" value="1"/>
</dbReference>
<accession>A0AAV4QAA0</accession>
<comment type="caution">
    <text evidence="7">The sequence shown here is derived from an EMBL/GenBank/DDBJ whole genome shotgun (WGS) entry which is preliminary data.</text>
</comment>
<feature type="compositionally biased region" description="Basic and acidic residues" evidence="6">
    <location>
        <begin position="12"/>
        <end position="21"/>
    </location>
</feature>
<comment type="function">
    <text evidence="5">Subunit of the V1 complex of vacuolar(H+)-ATPase (V-ATPase), a multisubunit enzyme composed of a peripheral complex (V1) that hydrolyzes ATP and a membrane integral complex (V0) that translocates protons. V-ATPase is responsible for acidifying and maintaining the pH of intracellular compartments and in some cell types, is targeted to the plasma membrane, where it is responsible for acidifying the extracellular environment. Subunit C is necessary for the assembly of the catalytic sector of the enzyme and is likely to have a specific function in its catalytic activity.</text>
</comment>
<evidence type="ECO:0000313" key="7">
    <source>
        <dbReference type="EMBL" id="GIY06247.1"/>
    </source>
</evidence>
<feature type="compositionally biased region" description="Basic residues" evidence="6">
    <location>
        <begin position="1"/>
        <end position="10"/>
    </location>
</feature>
<dbReference type="InterPro" id="IPR036132">
    <property type="entry name" value="Vac_ATP_synth_c_sf"/>
</dbReference>
<dbReference type="GO" id="GO:0000221">
    <property type="term" value="C:vacuolar proton-transporting V-type ATPase, V1 domain"/>
    <property type="evidence" value="ECO:0007669"/>
    <property type="project" value="TreeGrafter"/>
</dbReference>
<evidence type="ECO:0000256" key="2">
    <source>
        <dbReference type="ARBA" id="ARBA00022448"/>
    </source>
</evidence>
<protein>
    <recommendedName>
        <fullName evidence="5">V-type proton ATPase subunit C</fullName>
    </recommendedName>
</protein>
<comment type="subunit">
    <text evidence="5">V-ATPase is a heteromultimeric enzyme made up of two complexes: the ATP-hydrolytic V1 complex and the proton translocation V0 complex. The V1 complex consists of three catalytic AB heterodimers that form a heterohexamer, three peripheral stalks each consisting of EG heterodimers, one central rotor including subunits D and F, and the regulatory subunits C and H. The proton translocation complex V0 consists of the proton transport subunit a, a ring of proteolipid subunits c9c'', rotary subunit d, subunits e and f, and two accessory subunits.</text>
</comment>
<dbReference type="SUPFAM" id="SSF118203">
    <property type="entry name" value="Vacuolar ATP synthase subunit C"/>
    <property type="match status" value="1"/>
</dbReference>
<comment type="similarity">
    <text evidence="1 5">Belongs to the V-ATPase C subunit family.</text>
</comment>
<name>A0AAV4QAA0_CAEEX</name>
<dbReference type="PANTHER" id="PTHR10137">
    <property type="entry name" value="V-TYPE PROTON ATPASE SUBUNIT C"/>
    <property type="match status" value="1"/>
</dbReference>
<feature type="region of interest" description="Disordered" evidence="6">
    <location>
        <begin position="1"/>
        <end position="22"/>
    </location>
</feature>
<sequence>MKRIQKRGLKKSASDKGKEAIEEANEQEEFLKKQENLLEHIANVEKEQATFGSLRPCDSCEFVSPFQKTDSWCYNCLCFRRNRKKPNQFWIVSIPGEPSKEEAFRSLNNEATQANNLSINYKFHVPELKIGTLDELIYLAEELRLLDDYTEDALHRLVEFMREVLEGNEHFRDSLKCMTWTFIRM</sequence>
<evidence type="ECO:0000256" key="6">
    <source>
        <dbReference type="SAM" id="MobiDB-lite"/>
    </source>
</evidence>
<dbReference type="InterPro" id="IPR004907">
    <property type="entry name" value="ATPase_V1-cplx_csu"/>
</dbReference>
<dbReference type="Pfam" id="PF03223">
    <property type="entry name" value="V-ATPase_C"/>
    <property type="match status" value="1"/>
</dbReference>